<name>A0A8D9A7I7_9HEMI</name>
<sequence length="101" mass="11935">MVCYPHSYRDFVHVYTTWLIAGRARPLGHLRTMLYNKFIVIIMRMYRKSKVNSIRASFLLQVQCWQQRPSVRTSDYFGLTLNPNLQEALKGLHTQTCVVEK</sequence>
<evidence type="ECO:0000313" key="1">
    <source>
        <dbReference type="EMBL" id="CAG6760150.1"/>
    </source>
</evidence>
<dbReference type="EMBL" id="HBUF01555009">
    <property type="protein sequence ID" value="CAG6760150.1"/>
    <property type="molecule type" value="Transcribed_RNA"/>
</dbReference>
<proteinExistence type="predicted"/>
<dbReference type="AlphaFoldDB" id="A0A8D9A7I7"/>
<reference evidence="1" key="1">
    <citation type="submission" date="2021-05" db="EMBL/GenBank/DDBJ databases">
        <authorList>
            <person name="Alioto T."/>
            <person name="Alioto T."/>
            <person name="Gomez Garrido J."/>
        </authorList>
    </citation>
    <scope>NUCLEOTIDE SEQUENCE</scope>
</reference>
<protein>
    <submittedName>
        <fullName evidence="1">Uncharacterized protein</fullName>
    </submittedName>
</protein>
<organism evidence="1">
    <name type="scientific">Cacopsylla melanoneura</name>
    <dbReference type="NCBI Taxonomy" id="428564"/>
    <lineage>
        <taxon>Eukaryota</taxon>
        <taxon>Metazoa</taxon>
        <taxon>Ecdysozoa</taxon>
        <taxon>Arthropoda</taxon>
        <taxon>Hexapoda</taxon>
        <taxon>Insecta</taxon>
        <taxon>Pterygota</taxon>
        <taxon>Neoptera</taxon>
        <taxon>Paraneoptera</taxon>
        <taxon>Hemiptera</taxon>
        <taxon>Sternorrhyncha</taxon>
        <taxon>Psylloidea</taxon>
        <taxon>Psyllidae</taxon>
        <taxon>Psyllinae</taxon>
        <taxon>Cacopsylla</taxon>
    </lineage>
</organism>
<accession>A0A8D9A7I7</accession>